<proteinExistence type="predicted"/>
<evidence type="ECO:0000313" key="1">
    <source>
        <dbReference type="EMBL" id="PWU23352.1"/>
    </source>
</evidence>
<gene>
    <name evidence="1" type="ORF">C5B42_03290</name>
</gene>
<protein>
    <submittedName>
        <fullName evidence="1">Uncharacterized protein</fullName>
    </submittedName>
</protein>
<organism evidence="1 2">
    <name type="scientific">Candidatus Cerribacteria bacterium 'Amazon FNV 2010 28 9'</name>
    <dbReference type="NCBI Taxonomy" id="2081795"/>
    <lineage>
        <taxon>Bacteria</taxon>
        <taxon>Candidatus Cerribacteria</taxon>
    </lineage>
</organism>
<dbReference type="EMBL" id="PSRQ01000037">
    <property type="protein sequence ID" value="PWU23352.1"/>
    <property type="molecule type" value="Genomic_DNA"/>
</dbReference>
<evidence type="ECO:0000313" key="2">
    <source>
        <dbReference type="Proteomes" id="UP000246104"/>
    </source>
</evidence>
<sequence>MTCLFYHTGQGVYTARMTQRERFVKLATNLESSNPIDWEALEQRTLLHGFSLQFLEQTYLHQLTRGDIASYSVGLKDEELLSSARDVYGYREKGNIFVGMVSGEEENREFYIPGILAFIRTQARLIQAHHRAEHVQT</sequence>
<dbReference type="AlphaFoldDB" id="A0A317JNP4"/>
<name>A0A317JNP4_9BACT</name>
<accession>A0A317JNP4</accession>
<comment type="caution">
    <text evidence="1">The sequence shown here is derived from an EMBL/GenBank/DDBJ whole genome shotgun (WGS) entry which is preliminary data.</text>
</comment>
<reference evidence="1 2" key="1">
    <citation type="submission" date="2018-02" db="EMBL/GenBank/DDBJ databases">
        <title>Genomic Reconstructions from Amazon Rainforest and Pasture Soil Reveal Novel Insights into the Physiology of Candidate Phyla in Tropical Sites.</title>
        <authorList>
            <person name="Kroeger M.E."/>
            <person name="Delmont T."/>
            <person name="Eren A.M."/>
            <person name="Guo J."/>
            <person name="Meyer K.M."/>
            <person name="Khan K."/>
            <person name="Rodrigues J.L.M."/>
            <person name="Bohannan B.J.M."/>
            <person name="Tringe S."/>
            <person name="Borges C.D."/>
            <person name="Tiedje J."/>
            <person name="Tsai S.M."/>
            <person name="Nusslein K."/>
        </authorList>
    </citation>
    <scope>NUCLEOTIDE SEQUENCE [LARGE SCALE GENOMIC DNA]</scope>
    <source>
        <strain evidence="1">Amazon FNV 2010 28 9</strain>
    </source>
</reference>
<dbReference type="Proteomes" id="UP000246104">
    <property type="component" value="Unassembled WGS sequence"/>
</dbReference>